<keyword evidence="1" id="KW-0862">Zinc</keyword>
<evidence type="ECO:0000259" key="2">
    <source>
        <dbReference type="Pfam" id="PF04734"/>
    </source>
</evidence>
<organism evidence="3 4">
    <name type="scientific">Tagetes erecta</name>
    <name type="common">African marigold</name>
    <dbReference type="NCBI Taxonomy" id="13708"/>
    <lineage>
        <taxon>Eukaryota</taxon>
        <taxon>Viridiplantae</taxon>
        <taxon>Streptophyta</taxon>
        <taxon>Embryophyta</taxon>
        <taxon>Tracheophyta</taxon>
        <taxon>Spermatophyta</taxon>
        <taxon>Magnoliopsida</taxon>
        <taxon>eudicotyledons</taxon>
        <taxon>Gunneridae</taxon>
        <taxon>Pentapetalae</taxon>
        <taxon>asterids</taxon>
        <taxon>campanulids</taxon>
        <taxon>Asterales</taxon>
        <taxon>Asteraceae</taxon>
        <taxon>Asteroideae</taxon>
        <taxon>Heliantheae alliance</taxon>
        <taxon>Tageteae</taxon>
        <taxon>Tagetes</taxon>
    </lineage>
</organism>
<accession>A0AAD8NE48</accession>
<dbReference type="GO" id="GO:0042759">
    <property type="term" value="P:long-chain fatty acid biosynthetic process"/>
    <property type="evidence" value="ECO:0007669"/>
    <property type="project" value="TreeGrafter"/>
</dbReference>
<comment type="caution">
    <text evidence="3">The sequence shown here is derived from an EMBL/GenBank/DDBJ whole genome shotgun (WGS) entry which is preliminary data.</text>
</comment>
<dbReference type="InterPro" id="IPR006823">
    <property type="entry name" value="Ceramidase_alk"/>
</dbReference>
<comment type="cofactor">
    <cofactor evidence="1">
        <name>Zn(2+)</name>
        <dbReference type="ChEBI" id="CHEBI:29105"/>
    </cofactor>
    <text evidence="1">Binds 1 zinc ion per subunit.</text>
</comment>
<evidence type="ECO:0000313" key="3">
    <source>
        <dbReference type="EMBL" id="KAK1406684.1"/>
    </source>
</evidence>
<protein>
    <recommendedName>
        <fullName evidence="2">Neutral/alkaline non-lysosomal ceramidase N-terminal domain-containing protein</fullName>
    </recommendedName>
</protein>
<dbReference type="GO" id="GO:0046872">
    <property type="term" value="F:metal ion binding"/>
    <property type="evidence" value="ECO:0007669"/>
    <property type="project" value="UniProtKB-KW"/>
</dbReference>
<dbReference type="InterPro" id="IPR031329">
    <property type="entry name" value="NEUT/ALK_ceramidase_N"/>
</dbReference>
<reference evidence="3" key="1">
    <citation type="journal article" date="2023" name="bioRxiv">
        <title>Improved chromosome-level genome assembly for marigold (Tagetes erecta).</title>
        <authorList>
            <person name="Jiang F."/>
            <person name="Yuan L."/>
            <person name="Wang S."/>
            <person name="Wang H."/>
            <person name="Xu D."/>
            <person name="Wang A."/>
            <person name="Fan W."/>
        </authorList>
    </citation>
    <scope>NUCLEOTIDE SEQUENCE</scope>
    <source>
        <strain evidence="3">WSJ</strain>
        <tissue evidence="3">Leaf</tissue>
    </source>
</reference>
<dbReference type="GO" id="GO:0005576">
    <property type="term" value="C:extracellular region"/>
    <property type="evidence" value="ECO:0007669"/>
    <property type="project" value="TreeGrafter"/>
</dbReference>
<dbReference type="PANTHER" id="PTHR12670:SF17">
    <property type="entry name" value="NEUTRAL CERAMIDASE 2"/>
    <property type="match status" value="1"/>
</dbReference>
<dbReference type="GO" id="GO:0017040">
    <property type="term" value="F:N-acylsphingosine amidohydrolase activity"/>
    <property type="evidence" value="ECO:0007669"/>
    <property type="project" value="InterPro"/>
</dbReference>
<dbReference type="Proteomes" id="UP001229421">
    <property type="component" value="Unassembled WGS sequence"/>
</dbReference>
<keyword evidence="1" id="KW-0479">Metal-binding</keyword>
<dbReference type="PANTHER" id="PTHR12670">
    <property type="entry name" value="CERAMIDASE"/>
    <property type="match status" value="1"/>
</dbReference>
<feature type="domain" description="Neutral/alkaline non-lysosomal ceramidase N-terminal" evidence="2">
    <location>
        <begin position="5"/>
        <end position="74"/>
    </location>
</feature>
<dbReference type="Pfam" id="PF04734">
    <property type="entry name" value="Ceramidase_alk"/>
    <property type="match status" value="1"/>
</dbReference>
<feature type="binding site" evidence="1">
    <location>
        <position position="24"/>
    </location>
    <ligand>
        <name>Zn(2+)</name>
        <dbReference type="ChEBI" id="CHEBI:29105"/>
    </ligand>
</feature>
<dbReference type="GO" id="GO:0016020">
    <property type="term" value="C:membrane"/>
    <property type="evidence" value="ECO:0007669"/>
    <property type="project" value="GOC"/>
</dbReference>
<sequence>MPQLPPSILPLEIFQIGQLVVPGEFTTMAGCEAVKEVMTSKDRDSNVHVVTNTYEEYQIQRYEGASTLYGPHSRTMNQLKHLTYSRSKTAF</sequence>
<dbReference type="AlphaFoldDB" id="A0AAD8NE48"/>
<proteinExistence type="predicted"/>
<dbReference type="GO" id="GO:0046514">
    <property type="term" value="P:ceramide catabolic process"/>
    <property type="evidence" value="ECO:0007669"/>
    <property type="project" value="InterPro"/>
</dbReference>
<name>A0AAD8NE48_TARER</name>
<dbReference type="EMBL" id="JAUHHV010000012">
    <property type="protein sequence ID" value="KAK1406684.1"/>
    <property type="molecule type" value="Genomic_DNA"/>
</dbReference>
<gene>
    <name evidence="3" type="ORF">QVD17_42209</name>
</gene>
<keyword evidence="4" id="KW-1185">Reference proteome</keyword>
<evidence type="ECO:0000256" key="1">
    <source>
        <dbReference type="PIRSR" id="PIRSR606823-2"/>
    </source>
</evidence>
<dbReference type="GO" id="GO:0046512">
    <property type="term" value="P:sphingosine biosynthetic process"/>
    <property type="evidence" value="ECO:0007669"/>
    <property type="project" value="TreeGrafter"/>
</dbReference>
<evidence type="ECO:0000313" key="4">
    <source>
        <dbReference type="Proteomes" id="UP001229421"/>
    </source>
</evidence>